<proteinExistence type="inferred from homology"/>
<sequence>MTSLVKILPLTAMLLALSSCGAQKDARTELVIQRFFGACEAEYGAVVDISSAFGECGIMTAIINRFEAENPDIKVIENVVFWPGYDQLTAQLAANDAPDLVTMHGSVISDYQARGLLEPMGELLAVAGVRTDDLTDAARRAVTIEGELWSAPIDTWAPLWHINLNYFREARLIGDGEPLLPRSPDELYAHARRFRERIGKPYFVQGTANEYAGFARNFYTFAMQQGAELYTADGRANFQTLEATRALALFKTIFEENHTTRNQDYSAAVAGFMRGDGGVFLVGTWMVGTFDARSKEPGNPLSGGYIVVPYPQLFAYDVVYADGHNWVMPRNDKRSPATREAAVRFLRFFTAHNFDWSRTGHLPVFKSIIESEAWRSLPYRPQLAKLAEIATPLPKQVRRQFPIETIIGQEAAAAISGAKTIPQALADMERRVNDILDHI</sequence>
<evidence type="ECO:0000256" key="2">
    <source>
        <dbReference type="ARBA" id="ARBA00008520"/>
    </source>
</evidence>
<protein>
    <submittedName>
        <fullName evidence="4">Carbohydrate ABC transporter substrate-binding protein, CUT1 family</fullName>
    </submittedName>
</protein>
<dbReference type="AlphaFoldDB" id="A0A239PXV9"/>
<evidence type="ECO:0000256" key="1">
    <source>
        <dbReference type="ARBA" id="ARBA00004418"/>
    </source>
</evidence>
<organism evidence="4 5">
    <name type="scientific">Amphiplicatus metriothermophilus</name>
    <dbReference type="NCBI Taxonomy" id="1519374"/>
    <lineage>
        <taxon>Bacteria</taxon>
        <taxon>Pseudomonadati</taxon>
        <taxon>Pseudomonadota</taxon>
        <taxon>Alphaproteobacteria</taxon>
        <taxon>Parvularculales</taxon>
        <taxon>Parvularculaceae</taxon>
        <taxon>Amphiplicatus</taxon>
    </lineage>
</organism>
<gene>
    <name evidence="4" type="ORF">SAMN06297382_2580</name>
</gene>
<dbReference type="GO" id="GO:0042597">
    <property type="term" value="C:periplasmic space"/>
    <property type="evidence" value="ECO:0007669"/>
    <property type="project" value="UniProtKB-SubCell"/>
</dbReference>
<dbReference type="EMBL" id="FZQA01000007">
    <property type="protein sequence ID" value="SNT75149.1"/>
    <property type="molecule type" value="Genomic_DNA"/>
</dbReference>
<reference evidence="4 5" key="1">
    <citation type="submission" date="2017-07" db="EMBL/GenBank/DDBJ databases">
        <authorList>
            <person name="Sun Z.S."/>
            <person name="Albrecht U."/>
            <person name="Echele G."/>
            <person name="Lee C.C."/>
        </authorList>
    </citation>
    <scope>NUCLEOTIDE SEQUENCE [LARGE SCALE GENOMIC DNA]</scope>
    <source>
        <strain evidence="4 5">CGMCC 1.12710</strain>
    </source>
</reference>
<evidence type="ECO:0000256" key="3">
    <source>
        <dbReference type="SAM" id="SignalP"/>
    </source>
</evidence>
<dbReference type="PROSITE" id="PS51257">
    <property type="entry name" value="PROKAR_LIPOPROTEIN"/>
    <property type="match status" value="1"/>
</dbReference>
<dbReference type="Pfam" id="PF01547">
    <property type="entry name" value="SBP_bac_1"/>
    <property type="match status" value="1"/>
</dbReference>
<dbReference type="PANTHER" id="PTHR43649">
    <property type="entry name" value="ARABINOSE-BINDING PROTEIN-RELATED"/>
    <property type="match status" value="1"/>
</dbReference>
<dbReference type="PANTHER" id="PTHR43649:SF12">
    <property type="entry name" value="DIACETYLCHITOBIOSE BINDING PROTEIN DASA"/>
    <property type="match status" value="1"/>
</dbReference>
<dbReference type="Proteomes" id="UP000198346">
    <property type="component" value="Unassembled WGS sequence"/>
</dbReference>
<evidence type="ECO:0000313" key="5">
    <source>
        <dbReference type="Proteomes" id="UP000198346"/>
    </source>
</evidence>
<dbReference type="InterPro" id="IPR050490">
    <property type="entry name" value="Bact_solute-bd_prot1"/>
</dbReference>
<keyword evidence="3" id="KW-0732">Signal</keyword>
<dbReference type="SUPFAM" id="SSF53850">
    <property type="entry name" value="Periplasmic binding protein-like II"/>
    <property type="match status" value="1"/>
</dbReference>
<comment type="subcellular location">
    <subcellularLocation>
        <location evidence="1">Periplasm</location>
    </subcellularLocation>
</comment>
<evidence type="ECO:0000313" key="4">
    <source>
        <dbReference type="EMBL" id="SNT75149.1"/>
    </source>
</evidence>
<comment type="similarity">
    <text evidence="2">Belongs to the bacterial solute-binding protein 1 family.</text>
</comment>
<keyword evidence="5" id="KW-1185">Reference proteome</keyword>
<accession>A0A239PXV9</accession>
<feature type="chain" id="PRO_5012557294" evidence="3">
    <location>
        <begin position="22"/>
        <end position="439"/>
    </location>
</feature>
<dbReference type="InterPro" id="IPR006059">
    <property type="entry name" value="SBP"/>
</dbReference>
<name>A0A239PXV9_9PROT</name>
<dbReference type="Gene3D" id="3.40.190.10">
    <property type="entry name" value="Periplasmic binding protein-like II"/>
    <property type="match status" value="1"/>
</dbReference>
<feature type="signal peptide" evidence="3">
    <location>
        <begin position="1"/>
        <end position="21"/>
    </location>
</feature>